<evidence type="ECO:0000313" key="2">
    <source>
        <dbReference type="EMBL" id="GMT10902.1"/>
    </source>
</evidence>
<dbReference type="Proteomes" id="UP001432322">
    <property type="component" value="Unassembled WGS sequence"/>
</dbReference>
<sequence>PVSICIDGHPSPLPVSFPRSRGHTIKSVQIEIPDDVETESSGSEEGLQNLGRWSFHRRSAISRRQSAPSRPSMERGRSHSLETTRSNESGTTSRKISRISRLS</sequence>
<organism evidence="2 3">
    <name type="scientific">Pristionchus fissidentatus</name>
    <dbReference type="NCBI Taxonomy" id="1538716"/>
    <lineage>
        <taxon>Eukaryota</taxon>
        <taxon>Metazoa</taxon>
        <taxon>Ecdysozoa</taxon>
        <taxon>Nematoda</taxon>
        <taxon>Chromadorea</taxon>
        <taxon>Rhabditida</taxon>
        <taxon>Rhabditina</taxon>
        <taxon>Diplogasteromorpha</taxon>
        <taxon>Diplogasteroidea</taxon>
        <taxon>Neodiplogasteridae</taxon>
        <taxon>Pristionchus</taxon>
    </lineage>
</organism>
<name>A0AAV5UX99_9BILA</name>
<accession>A0AAV5UX99</accession>
<feature type="region of interest" description="Disordered" evidence="1">
    <location>
        <begin position="1"/>
        <end position="103"/>
    </location>
</feature>
<comment type="caution">
    <text evidence="2">The sequence shown here is derived from an EMBL/GenBank/DDBJ whole genome shotgun (WGS) entry which is preliminary data.</text>
</comment>
<proteinExistence type="predicted"/>
<evidence type="ECO:0000256" key="1">
    <source>
        <dbReference type="SAM" id="MobiDB-lite"/>
    </source>
</evidence>
<feature type="compositionally biased region" description="Basic and acidic residues" evidence="1">
    <location>
        <begin position="72"/>
        <end position="82"/>
    </location>
</feature>
<dbReference type="AlphaFoldDB" id="A0AAV5UX99"/>
<protein>
    <submittedName>
        <fullName evidence="2">Uncharacterized protein</fullName>
    </submittedName>
</protein>
<dbReference type="EMBL" id="BTSY01000001">
    <property type="protein sequence ID" value="GMT10902.1"/>
    <property type="molecule type" value="Genomic_DNA"/>
</dbReference>
<evidence type="ECO:0000313" key="3">
    <source>
        <dbReference type="Proteomes" id="UP001432322"/>
    </source>
</evidence>
<keyword evidence="3" id="KW-1185">Reference proteome</keyword>
<reference evidence="2" key="1">
    <citation type="submission" date="2023-10" db="EMBL/GenBank/DDBJ databases">
        <title>Genome assembly of Pristionchus species.</title>
        <authorList>
            <person name="Yoshida K."/>
            <person name="Sommer R.J."/>
        </authorList>
    </citation>
    <scope>NUCLEOTIDE SEQUENCE</scope>
    <source>
        <strain evidence="2">RS5133</strain>
    </source>
</reference>
<feature type="compositionally biased region" description="Polar residues" evidence="1">
    <location>
        <begin position="83"/>
        <end position="103"/>
    </location>
</feature>
<feature type="non-terminal residue" evidence="2">
    <location>
        <position position="1"/>
    </location>
</feature>
<gene>
    <name evidence="2" type="ORF">PFISCL1PPCAC_2199</name>
</gene>